<dbReference type="EMBL" id="KN847320">
    <property type="protein sequence ID" value="KIW55340.1"/>
    <property type="molecule type" value="Genomic_DNA"/>
</dbReference>
<dbReference type="HOGENOM" id="CLU_1428000_0_0_1"/>
<dbReference type="AlphaFoldDB" id="A0A0D2EL05"/>
<proteinExistence type="predicted"/>
<evidence type="ECO:0000313" key="4">
    <source>
        <dbReference type="Proteomes" id="UP000054342"/>
    </source>
</evidence>
<protein>
    <submittedName>
        <fullName evidence="3">Uncharacterized protein</fullName>
    </submittedName>
</protein>
<dbReference type="OrthoDB" id="4156248at2759"/>
<name>A0A0D2EL05_9EURO</name>
<dbReference type="GeneID" id="25329537"/>
<sequence>MAPPSAWCIFLILLDNFTANQKSCQQVIPLQSLAKPYRPGYLVTSIQPSNINSPLALASSREQSTYDTKDVRAPSIYSGISRQPRTRTHNTFSSIHIPAQLPPNNMSSPTNNFLSLIPTAHRVAVISDLASPADDSLIPALQKTRRSSSTTSTDSNAAEEPTLPVTVTDKTPVASPLDDVKVTQFLRLGN</sequence>
<organism evidence="3 4">
    <name type="scientific">Exophiala xenobiotica</name>
    <dbReference type="NCBI Taxonomy" id="348802"/>
    <lineage>
        <taxon>Eukaryota</taxon>
        <taxon>Fungi</taxon>
        <taxon>Dikarya</taxon>
        <taxon>Ascomycota</taxon>
        <taxon>Pezizomycotina</taxon>
        <taxon>Eurotiomycetes</taxon>
        <taxon>Chaetothyriomycetidae</taxon>
        <taxon>Chaetothyriales</taxon>
        <taxon>Herpotrichiellaceae</taxon>
        <taxon>Exophiala</taxon>
    </lineage>
</organism>
<evidence type="ECO:0000256" key="1">
    <source>
        <dbReference type="SAM" id="MobiDB-lite"/>
    </source>
</evidence>
<feature type="signal peptide" evidence="2">
    <location>
        <begin position="1"/>
        <end position="19"/>
    </location>
</feature>
<reference evidence="3 4" key="1">
    <citation type="submission" date="2015-01" db="EMBL/GenBank/DDBJ databases">
        <title>The Genome Sequence of Exophiala xenobiotica CBS118157.</title>
        <authorList>
            <consortium name="The Broad Institute Genomics Platform"/>
            <person name="Cuomo C."/>
            <person name="de Hoog S."/>
            <person name="Gorbushina A."/>
            <person name="Stielow B."/>
            <person name="Teixiera M."/>
            <person name="Abouelleil A."/>
            <person name="Chapman S.B."/>
            <person name="Priest M."/>
            <person name="Young S.K."/>
            <person name="Wortman J."/>
            <person name="Nusbaum C."/>
            <person name="Birren B."/>
        </authorList>
    </citation>
    <scope>NUCLEOTIDE SEQUENCE [LARGE SCALE GENOMIC DNA]</scope>
    <source>
        <strain evidence="3 4">CBS 118157</strain>
    </source>
</reference>
<feature type="chain" id="PRO_5002241288" evidence="2">
    <location>
        <begin position="20"/>
        <end position="190"/>
    </location>
</feature>
<evidence type="ECO:0000256" key="2">
    <source>
        <dbReference type="SAM" id="SignalP"/>
    </source>
</evidence>
<feature type="region of interest" description="Disordered" evidence="1">
    <location>
        <begin position="140"/>
        <end position="173"/>
    </location>
</feature>
<keyword evidence="2" id="KW-0732">Signal</keyword>
<evidence type="ECO:0000313" key="3">
    <source>
        <dbReference type="EMBL" id="KIW55340.1"/>
    </source>
</evidence>
<accession>A0A0D2EL05</accession>
<keyword evidence="4" id="KW-1185">Reference proteome</keyword>
<dbReference type="RefSeq" id="XP_013315924.1">
    <property type="nucleotide sequence ID" value="XM_013460470.1"/>
</dbReference>
<gene>
    <name evidence="3" type="ORF">PV05_07629</name>
</gene>
<dbReference type="Proteomes" id="UP000054342">
    <property type="component" value="Unassembled WGS sequence"/>
</dbReference>